<dbReference type="CDD" id="cd06920">
    <property type="entry name" value="NEAT"/>
    <property type="match status" value="1"/>
</dbReference>
<keyword evidence="2" id="KW-0732">Signal</keyword>
<organism evidence="4 5">
    <name type="scientific">Levilactobacillus senmaizukei DSM 21775 = NBRC 103853</name>
    <dbReference type="NCBI Taxonomy" id="1423803"/>
    <lineage>
        <taxon>Bacteria</taxon>
        <taxon>Bacillati</taxon>
        <taxon>Bacillota</taxon>
        <taxon>Bacilli</taxon>
        <taxon>Lactobacillales</taxon>
        <taxon>Lactobacillaceae</taxon>
        <taxon>Levilactobacillus</taxon>
    </lineage>
</organism>
<evidence type="ECO:0000256" key="2">
    <source>
        <dbReference type="ARBA" id="ARBA00022729"/>
    </source>
</evidence>
<comment type="caution">
    <text evidence="4">The sequence shown here is derived from an EMBL/GenBank/DDBJ whole genome shotgun (WGS) entry which is preliminary data.</text>
</comment>
<dbReference type="AlphaFoldDB" id="A0A0R2DN75"/>
<proteinExistence type="predicted"/>
<gene>
    <name evidence="4" type="ORF">FD13_GL001130</name>
</gene>
<dbReference type="Proteomes" id="UP000051589">
    <property type="component" value="Unassembled WGS sequence"/>
</dbReference>
<name>A0A0R2DN75_9LACO</name>
<evidence type="ECO:0000313" key="4">
    <source>
        <dbReference type="EMBL" id="KRN01325.1"/>
    </source>
</evidence>
<dbReference type="GO" id="GO:0030313">
    <property type="term" value="C:cell envelope"/>
    <property type="evidence" value="ECO:0007669"/>
    <property type="project" value="UniProtKB-SubCell"/>
</dbReference>
<dbReference type="SUPFAM" id="SSF158911">
    <property type="entry name" value="NEAT domain-like"/>
    <property type="match status" value="1"/>
</dbReference>
<dbReference type="InterPro" id="IPR006635">
    <property type="entry name" value="NEAT_dom"/>
</dbReference>
<keyword evidence="5" id="KW-1185">Reference proteome</keyword>
<dbReference type="Gene3D" id="2.60.40.1850">
    <property type="match status" value="1"/>
</dbReference>
<dbReference type="InterPro" id="IPR037250">
    <property type="entry name" value="NEAT_dom_sf"/>
</dbReference>
<dbReference type="STRING" id="1423803.FD13_GL001130"/>
<evidence type="ECO:0000313" key="5">
    <source>
        <dbReference type="Proteomes" id="UP000051589"/>
    </source>
</evidence>
<comment type="subcellular location">
    <subcellularLocation>
        <location evidence="1">Cell envelope</location>
    </subcellularLocation>
</comment>
<reference evidence="4 5" key="1">
    <citation type="journal article" date="2015" name="Genome Announc.">
        <title>Expanding the biotechnology potential of lactobacilli through comparative genomics of 213 strains and associated genera.</title>
        <authorList>
            <person name="Sun Z."/>
            <person name="Harris H.M."/>
            <person name="McCann A."/>
            <person name="Guo C."/>
            <person name="Argimon S."/>
            <person name="Zhang W."/>
            <person name="Yang X."/>
            <person name="Jeffery I.B."/>
            <person name="Cooney J.C."/>
            <person name="Kagawa T.F."/>
            <person name="Liu W."/>
            <person name="Song Y."/>
            <person name="Salvetti E."/>
            <person name="Wrobel A."/>
            <person name="Rasinkangas P."/>
            <person name="Parkhill J."/>
            <person name="Rea M.C."/>
            <person name="O'Sullivan O."/>
            <person name="Ritari J."/>
            <person name="Douillard F.P."/>
            <person name="Paul Ross R."/>
            <person name="Yang R."/>
            <person name="Briner A.E."/>
            <person name="Felis G.E."/>
            <person name="de Vos W.M."/>
            <person name="Barrangou R."/>
            <person name="Klaenhammer T.R."/>
            <person name="Caufield P.W."/>
            <person name="Cui Y."/>
            <person name="Zhang H."/>
            <person name="O'Toole P.W."/>
        </authorList>
    </citation>
    <scope>NUCLEOTIDE SEQUENCE [LARGE SCALE GENOMIC DNA]</scope>
    <source>
        <strain evidence="4 5">DSM 21775</strain>
    </source>
</reference>
<dbReference type="Pfam" id="PF05031">
    <property type="entry name" value="NEAT"/>
    <property type="match status" value="1"/>
</dbReference>
<dbReference type="PATRIC" id="fig|1423803.3.peg.1146"/>
<feature type="domain" description="NEAT" evidence="3">
    <location>
        <begin position="38"/>
        <end position="156"/>
    </location>
</feature>
<protein>
    <submittedName>
        <fullName evidence="4">Cell surface protein</fullName>
    </submittedName>
</protein>
<evidence type="ECO:0000259" key="3">
    <source>
        <dbReference type="PROSITE" id="PS50978"/>
    </source>
</evidence>
<dbReference type="SMART" id="SM00725">
    <property type="entry name" value="NEAT"/>
    <property type="match status" value="1"/>
</dbReference>
<sequence>MSGVVALMLLNVGAGLPLGQSIGEPSVASAAALNAAKLANGKYQIKYNLYRTGTKQASEAAQYLNSTATVVAKDRKATVTIKATKAGNQFLNGMTLAGQAASVKRSSSGNTYTFTKVNLKKDQTIGFKVTVPMGNQMTTMTQTATLRFKTTSLQATNKAKLSVHKIKAKARKLTGTATKRAKVTVKHGQRTLGQATVNTKSYTIKLKQRVKRNWKLKVVATRPGYRTTTKSVTVK</sequence>
<accession>A0A0R2DN75</accession>
<dbReference type="PROSITE" id="PS50978">
    <property type="entry name" value="NEAT"/>
    <property type="match status" value="1"/>
</dbReference>
<dbReference type="EMBL" id="AYZH01000026">
    <property type="protein sequence ID" value="KRN01325.1"/>
    <property type="molecule type" value="Genomic_DNA"/>
</dbReference>
<evidence type="ECO:0000256" key="1">
    <source>
        <dbReference type="ARBA" id="ARBA00004196"/>
    </source>
</evidence>